<dbReference type="InterPro" id="IPR052155">
    <property type="entry name" value="Biofilm_reg_signaling"/>
</dbReference>
<dbReference type="PROSITE" id="PS50883">
    <property type="entry name" value="EAL"/>
    <property type="match status" value="1"/>
</dbReference>
<dbReference type="SUPFAM" id="SSF55073">
    <property type="entry name" value="Nucleotide cyclase"/>
    <property type="match status" value="1"/>
</dbReference>
<dbReference type="SMART" id="SM00091">
    <property type="entry name" value="PAS"/>
    <property type="match status" value="1"/>
</dbReference>
<dbReference type="Gene3D" id="3.30.450.20">
    <property type="entry name" value="PAS domain"/>
    <property type="match status" value="1"/>
</dbReference>
<proteinExistence type="predicted"/>
<gene>
    <name evidence="7" type="ORF">SAMN05660443_1492</name>
</gene>
<dbReference type="SUPFAM" id="SSF55785">
    <property type="entry name" value="PYP-like sensor domain (PAS domain)"/>
    <property type="match status" value="1"/>
</dbReference>
<dbReference type="Pfam" id="PF00563">
    <property type="entry name" value="EAL"/>
    <property type="match status" value="1"/>
</dbReference>
<dbReference type="Pfam" id="PF13426">
    <property type="entry name" value="PAS_9"/>
    <property type="match status" value="1"/>
</dbReference>
<dbReference type="GO" id="GO:0071111">
    <property type="term" value="F:cyclic-guanylate-specific phosphodiesterase activity"/>
    <property type="evidence" value="ECO:0007669"/>
    <property type="project" value="UniProtKB-EC"/>
</dbReference>
<dbReference type="FunFam" id="3.20.20.450:FF:000001">
    <property type="entry name" value="Cyclic di-GMP phosphodiesterase yahA"/>
    <property type="match status" value="1"/>
</dbReference>
<evidence type="ECO:0000256" key="2">
    <source>
        <dbReference type="ARBA" id="ARBA00022636"/>
    </source>
</evidence>
<dbReference type="SUPFAM" id="SSF141868">
    <property type="entry name" value="EAL domain-like"/>
    <property type="match status" value="1"/>
</dbReference>
<evidence type="ECO:0000259" key="6">
    <source>
        <dbReference type="PROSITE" id="PS50887"/>
    </source>
</evidence>
<dbReference type="CDD" id="cd00130">
    <property type="entry name" value="PAS"/>
    <property type="match status" value="1"/>
</dbReference>
<feature type="domain" description="PAS" evidence="4">
    <location>
        <begin position="99"/>
        <end position="135"/>
    </location>
</feature>
<accession>A0A1I1GSX1</accession>
<dbReference type="EC" id="3.1.4.52" evidence="1"/>
<dbReference type="InterPro" id="IPR001633">
    <property type="entry name" value="EAL_dom"/>
</dbReference>
<evidence type="ECO:0000259" key="4">
    <source>
        <dbReference type="PROSITE" id="PS50112"/>
    </source>
</evidence>
<name>A0A1I1GSX1_9GAMM</name>
<dbReference type="InterPro" id="IPR043128">
    <property type="entry name" value="Rev_trsase/Diguanyl_cyclase"/>
</dbReference>
<keyword evidence="3" id="KW-1133">Transmembrane helix</keyword>
<evidence type="ECO:0000256" key="1">
    <source>
        <dbReference type="ARBA" id="ARBA00012282"/>
    </source>
</evidence>
<evidence type="ECO:0000313" key="8">
    <source>
        <dbReference type="Proteomes" id="UP000199058"/>
    </source>
</evidence>
<keyword evidence="3" id="KW-0472">Membrane</keyword>
<evidence type="ECO:0000259" key="5">
    <source>
        <dbReference type="PROSITE" id="PS50883"/>
    </source>
</evidence>
<sequence length="650" mass="72935">MKLPGHRSLAKLSPVLKVAGIYAVVSALWIIYSDAFIDSLNLDPSTLTQLQTRKGLIFISLSSLLIAWLVYRALKVQDKLIKRLMKTSQQLQQAGVFYEATNEGLLLLDTRRRIQSMNPAAQTILGYREGDLKGRRLSLLVNCDQTSAFYREIWKQLLRLGHWQGRIQERRKDGSHCHLWVTINRIEGDGDNRYLVVFADVSQLEESNTRLQRLVHYDPLTDLPNRSFISLQLENAMIRAGRWNRKVGALLLDLDGFKTLNDSLGHQAGDELIIAVARRLQNHFGDKCLLARLGGDEFLLTLEQMHNSNELYQLAAQVLDVIKEPFELASSQQIWMTASIGTSIYPEDAGNPEELLRNADAALYKAKDSGRNTYSSYSQELTEKAQQYLSMEARLRKALSNDELRVHYQPLIDLQTGECKGVEALMRWQDPDAGLIPPMEFIPHAEQSGLIGALGEWVLSQSIKDFQGWLDLGIDPGILAVNLSPRQFAEPQLVSQIAGVLKSTQFPAERLELEITETALISRGDQAESDLRRLKSLGLALAIDDFGTGYSSLAYLKQLPIDKLKVDRSFIKDLPSDVTGGEIVAAIIAMGKAMDLEVLAEGIETRAQQEFLTNQGCPTAQGYWFSRPLPADQLLLWLKNNQQTTLPQPL</sequence>
<dbReference type="InterPro" id="IPR029787">
    <property type="entry name" value="Nucleotide_cyclase"/>
</dbReference>
<dbReference type="AlphaFoldDB" id="A0A1I1GSX1"/>
<dbReference type="InterPro" id="IPR035919">
    <property type="entry name" value="EAL_sf"/>
</dbReference>
<dbReference type="InterPro" id="IPR035965">
    <property type="entry name" value="PAS-like_dom_sf"/>
</dbReference>
<dbReference type="CDD" id="cd01948">
    <property type="entry name" value="EAL"/>
    <property type="match status" value="1"/>
</dbReference>
<dbReference type="InterPro" id="IPR000160">
    <property type="entry name" value="GGDEF_dom"/>
</dbReference>
<keyword evidence="3" id="KW-0812">Transmembrane</keyword>
<dbReference type="RefSeq" id="WP_091961436.1">
    <property type="nucleotide sequence ID" value="NZ_FOLH01000003.1"/>
</dbReference>
<dbReference type="SMART" id="SM00052">
    <property type="entry name" value="EAL"/>
    <property type="match status" value="1"/>
</dbReference>
<organism evidence="7 8">
    <name type="scientific">Marinospirillum celere</name>
    <dbReference type="NCBI Taxonomy" id="1122252"/>
    <lineage>
        <taxon>Bacteria</taxon>
        <taxon>Pseudomonadati</taxon>
        <taxon>Pseudomonadota</taxon>
        <taxon>Gammaproteobacteria</taxon>
        <taxon>Oceanospirillales</taxon>
        <taxon>Oceanospirillaceae</taxon>
        <taxon>Marinospirillum</taxon>
    </lineage>
</organism>
<feature type="domain" description="GGDEF" evidence="6">
    <location>
        <begin position="245"/>
        <end position="379"/>
    </location>
</feature>
<reference evidence="7 8" key="1">
    <citation type="submission" date="2016-10" db="EMBL/GenBank/DDBJ databases">
        <authorList>
            <person name="de Groot N.N."/>
        </authorList>
    </citation>
    <scope>NUCLEOTIDE SEQUENCE [LARGE SCALE GENOMIC DNA]</scope>
    <source>
        <strain evidence="7 8">DSM 18438</strain>
    </source>
</reference>
<feature type="transmembrane region" description="Helical" evidence="3">
    <location>
        <begin position="55"/>
        <end position="74"/>
    </location>
</feature>
<feature type="transmembrane region" description="Helical" evidence="3">
    <location>
        <begin position="12"/>
        <end position="32"/>
    </location>
</feature>
<dbReference type="Gene3D" id="3.30.70.270">
    <property type="match status" value="1"/>
</dbReference>
<dbReference type="PANTHER" id="PTHR44757:SF2">
    <property type="entry name" value="BIOFILM ARCHITECTURE MAINTENANCE PROTEIN MBAA"/>
    <property type="match status" value="1"/>
</dbReference>
<feature type="domain" description="EAL" evidence="5">
    <location>
        <begin position="388"/>
        <end position="642"/>
    </location>
</feature>
<dbReference type="PROSITE" id="PS50112">
    <property type="entry name" value="PAS"/>
    <property type="match status" value="1"/>
</dbReference>
<dbReference type="NCBIfam" id="TIGR00229">
    <property type="entry name" value="sensory_box"/>
    <property type="match status" value="1"/>
</dbReference>
<dbReference type="OrthoDB" id="9804951at2"/>
<evidence type="ECO:0000313" key="7">
    <source>
        <dbReference type="EMBL" id="SFC12130.1"/>
    </source>
</evidence>
<evidence type="ECO:0000256" key="3">
    <source>
        <dbReference type="SAM" id="Phobius"/>
    </source>
</evidence>
<dbReference type="EMBL" id="FOLH01000003">
    <property type="protein sequence ID" value="SFC12130.1"/>
    <property type="molecule type" value="Genomic_DNA"/>
</dbReference>
<dbReference type="NCBIfam" id="TIGR00254">
    <property type="entry name" value="GGDEF"/>
    <property type="match status" value="1"/>
</dbReference>
<dbReference type="STRING" id="1122252.SAMN05660443_1492"/>
<dbReference type="PANTHER" id="PTHR44757">
    <property type="entry name" value="DIGUANYLATE CYCLASE DGCP"/>
    <property type="match status" value="1"/>
</dbReference>
<dbReference type="CDD" id="cd01949">
    <property type="entry name" value="GGDEF"/>
    <property type="match status" value="1"/>
</dbReference>
<dbReference type="PROSITE" id="PS50887">
    <property type="entry name" value="GGDEF"/>
    <property type="match status" value="1"/>
</dbReference>
<keyword evidence="8" id="KW-1185">Reference proteome</keyword>
<dbReference type="Pfam" id="PF00990">
    <property type="entry name" value="GGDEF"/>
    <property type="match status" value="1"/>
</dbReference>
<dbReference type="Gene3D" id="3.20.20.450">
    <property type="entry name" value="EAL domain"/>
    <property type="match status" value="1"/>
</dbReference>
<keyword evidence="2" id="KW-0973">c-di-GMP</keyword>
<dbReference type="SMART" id="SM00267">
    <property type="entry name" value="GGDEF"/>
    <property type="match status" value="1"/>
</dbReference>
<protein>
    <recommendedName>
        <fullName evidence="1">cyclic-guanylate-specific phosphodiesterase</fullName>
        <ecNumber evidence="1">3.1.4.52</ecNumber>
    </recommendedName>
</protein>
<dbReference type="InterPro" id="IPR000014">
    <property type="entry name" value="PAS"/>
</dbReference>
<dbReference type="Proteomes" id="UP000199058">
    <property type="component" value="Unassembled WGS sequence"/>
</dbReference>